<dbReference type="SMART" id="SM00088">
    <property type="entry name" value="PINT"/>
    <property type="match status" value="1"/>
</dbReference>
<reference evidence="3" key="1">
    <citation type="submission" date="2022-07" db="EMBL/GenBank/DDBJ databases">
        <title>Phylogenomic reconstructions and comparative analyses of Kickxellomycotina fungi.</title>
        <authorList>
            <person name="Reynolds N.K."/>
            <person name="Stajich J.E."/>
            <person name="Barry K."/>
            <person name="Grigoriev I.V."/>
            <person name="Crous P."/>
            <person name="Smith M.E."/>
        </authorList>
    </citation>
    <scope>NUCLEOTIDE SEQUENCE</scope>
    <source>
        <strain evidence="3">NBRC 105414</strain>
    </source>
</reference>
<protein>
    <recommendedName>
        <fullName evidence="2">PCI domain-containing protein</fullName>
    </recommendedName>
</protein>
<evidence type="ECO:0000313" key="4">
    <source>
        <dbReference type="Proteomes" id="UP001140217"/>
    </source>
</evidence>
<dbReference type="InterPro" id="IPR036390">
    <property type="entry name" value="WH_DNA-bd_sf"/>
</dbReference>
<dbReference type="InterPro" id="IPR050871">
    <property type="entry name" value="26S_Proteasome/COP9_Components"/>
</dbReference>
<feature type="domain" description="PCI" evidence="2">
    <location>
        <begin position="252"/>
        <end position="421"/>
    </location>
</feature>
<evidence type="ECO:0000313" key="3">
    <source>
        <dbReference type="EMBL" id="KAJ2784844.1"/>
    </source>
</evidence>
<dbReference type="AlphaFoldDB" id="A0A9W8HEP4"/>
<dbReference type="Gene3D" id="1.25.40.570">
    <property type="match status" value="1"/>
</dbReference>
<comment type="caution">
    <text evidence="3">The sequence shown here is derived from an EMBL/GenBank/DDBJ whole genome shotgun (WGS) entry which is preliminary data.</text>
</comment>
<dbReference type="PROSITE" id="PS50250">
    <property type="entry name" value="PCI"/>
    <property type="match status" value="1"/>
</dbReference>
<keyword evidence="4" id="KW-1185">Reference proteome</keyword>
<feature type="region of interest" description="Disordered" evidence="1">
    <location>
        <begin position="1"/>
        <end position="33"/>
    </location>
</feature>
<evidence type="ECO:0000259" key="2">
    <source>
        <dbReference type="PROSITE" id="PS50250"/>
    </source>
</evidence>
<name>A0A9W8HEP4_9FUNG</name>
<gene>
    <name evidence="3" type="ORF">H4R18_000878</name>
</gene>
<dbReference type="SMART" id="SM00753">
    <property type="entry name" value="PAM"/>
    <property type="match status" value="1"/>
</dbReference>
<dbReference type="InterPro" id="IPR000717">
    <property type="entry name" value="PCI_dom"/>
</dbReference>
<proteinExistence type="predicted"/>
<dbReference type="OrthoDB" id="194139at2759"/>
<dbReference type="EMBL" id="JANBUL010000019">
    <property type="protein sequence ID" value="KAJ2784844.1"/>
    <property type="molecule type" value="Genomic_DNA"/>
</dbReference>
<dbReference type="SUPFAM" id="SSF46785">
    <property type="entry name" value="Winged helix' DNA-binding domain"/>
    <property type="match status" value="1"/>
</dbReference>
<sequence length="448" mass="51103">MSDDDFMFEEEEQDYEFEYEDDGGENGDEDGELGIENKYYNAKAQRDDYEAGMRELQKVADEDRAAGASEWGFRATKQMIKLCLREGKLELVLEHYGRMLEFVRGAVVGRNYAEKSINGMLERVSAGTDAAFSREFYQRTLDVLKETQSDRLWARTSLRLARILLDQRQFGELAPLLDTLRRSCEDAAGNVVMERGTQLLEVNAVYLAMYEAQGDVRRLKDVFVQCEAVRSAVPHPRVMGYIRECGGKIHMDERNWAKAQTCFFEAFKNYDEAGAHQRVEMLKYLVLASMLSESEVNPLASPEAKSYENEPPIRAITSLVRAYERHDVREFERILGCNESAILSDPFISRYIADLRRTFRMQALVQMAAPYTRIRIATLAARISAEPAETEELLVMLILNRRLRGSIDQEAGTLLLRQETADQAQHAALDRWAVAIGGLMQASYQIMS</sequence>
<dbReference type="Pfam" id="PF01399">
    <property type="entry name" value="PCI"/>
    <property type="match status" value="1"/>
</dbReference>
<dbReference type="PANTHER" id="PTHR10678">
    <property type="entry name" value="26S PROTEASOME NON-ATPASE REGULATORY SUBUNIT 11/COP9 SIGNALOSOME COMPLEX SUBUNIT 2"/>
    <property type="match status" value="1"/>
</dbReference>
<organism evidence="3 4">
    <name type="scientific">Coemansia javaensis</name>
    <dbReference type="NCBI Taxonomy" id="2761396"/>
    <lineage>
        <taxon>Eukaryota</taxon>
        <taxon>Fungi</taxon>
        <taxon>Fungi incertae sedis</taxon>
        <taxon>Zoopagomycota</taxon>
        <taxon>Kickxellomycotina</taxon>
        <taxon>Kickxellomycetes</taxon>
        <taxon>Kickxellales</taxon>
        <taxon>Kickxellaceae</taxon>
        <taxon>Coemansia</taxon>
    </lineage>
</organism>
<dbReference type="Proteomes" id="UP001140217">
    <property type="component" value="Unassembled WGS sequence"/>
</dbReference>
<evidence type="ECO:0000256" key="1">
    <source>
        <dbReference type="SAM" id="MobiDB-lite"/>
    </source>
</evidence>
<accession>A0A9W8HEP4</accession>